<accession>A0A2V3A2X3</accession>
<gene>
    <name evidence="1" type="ORF">DFO73_107204</name>
</gene>
<dbReference type="EMBL" id="QGTW01000007">
    <property type="protein sequence ID" value="PWW27891.1"/>
    <property type="molecule type" value="Genomic_DNA"/>
</dbReference>
<sequence length="34" mass="3811">MNVLKITDEARDLLKQVLQEKNAGGIRVYFAGYG</sequence>
<dbReference type="AlphaFoldDB" id="A0A2V3A2X3"/>
<name>A0A2V3A2X3_9BACI</name>
<reference evidence="1 2" key="1">
    <citation type="submission" date="2018-05" db="EMBL/GenBank/DDBJ databases">
        <title>Freshwater and sediment microbial communities from various areas in North America, analyzing microbe dynamics in response to fracking.</title>
        <authorList>
            <person name="Lamendella R."/>
        </authorList>
    </citation>
    <scope>NUCLEOTIDE SEQUENCE [LARGE SCALE GENOMIC DNA]</scope>
    <source>
        <strain evidence="1 2">15_TX</strain>
    </source>
</reference>
<organism evidence="1 2">
    <name type="scientific">Cytobacillus oceanisediminis</name>
    <dbReference type="NCBI Taxonomy" id="665099"/>
    <lineage>
        <taxon>Bacteria</taxon>
        <taxon>Bacillati</taxon>
        <taxon>Bacillota</taxon>
        <taxon>Bacilli</taxon>
        <taxon>Bacillales</taxon>
        <taxon>Bacillaceae</taxon>
        <taxon>Cytobacillus</taxon>
    </lineage>
</organism>
<comment type="caution">
    <text evidence="1">The sequence shown here is derived from an EMBL/GenBank/DDBJ whole genome shotgun (WGS) entry which is preliminary data.</text>
</comment>
<evidence type="ECO:0000313" key="2">
    <source>
        <dbReference type="Proteomes" id="UP000247150"/>
    </source>
</evidence>
<protein>
    <submittedName>
        <fullName evidence="1">Uncharacterized protein</fullName>
    </submittedName>
</protein>
<proteinExistence type="predicted"/>
<evidence type="ECO:0000313" key="1">
    <source>
        <dbReference type="EMBL" id="PWW27891.1"/>
    </source>
</evidence>
<dbReference type="Proteomes" id="UP000247150">
    <property type="component" value="Unassembled WGS sequence"/>
</dbReference>